<name>A0A1J0A7Z1_9ENTE</name>
<dbReference type="NCBIfam" id="TIGR01167">
    <property type="entry name" value="LPXTG_anchor"/>
    <property type="match status" value="1"/>
</dbReference>
<keyword evidence="2" id="KW-0472">Membrane</keyword>
<evidence type="ECO:0008006" key="6">
    <source>
        <dbReference type="Google" id="ProtNLM"/>
    </source>
</evidence>
<feature type="compositionally biased region" description="Low complexity" evidence="1">
    <location>
        <begin position="59"/>
        <end position="78"/>
    </location>
</feature>
<evidence type="ECO:0000256" key="2">
    <source>
        <dbReference type="SAM" id="Phobius"/>
    </source>
</evidence>
<feature type="transmembrane region" description="Helical" evidence="2">
    <location>
        <begin position="83"/>
        <end position="100"/>
    </location>
</feature>
<dbReference type="AlphaFoldDB" id="A0A1J0A7Z1"/>
<keyword evidence="3" id="KW-0732">Signal</keyword>
<accession>A0A1J0A7Z1</accession>
<feature type="chain" id="PRO_5009608667" description="Gram-positive cocci surface proteins LPxTG domain-containing protein" evidence="3">
    <location>
        <begin position="24"/>
        <end position="118"/>
    </location>
</feature>
<feature type="region of interest" description="Disordered" evidence="1">
    <location>
        <begin position="49"/>
        <end position="78"/>
    </location>
</feature>
<keyword evidence="2" id="KW-0812">Transmembrane</keyword>
<evidence type="ECO:0000313" key="5">
    <source>
        <dbReference type="Proteomes" id="UP000191200"/>
    </source>
</evidence>
<dbReference type="STRING" id="519472.BHY08_09630"/>
<keyword evidence="5" id="KW-1185">Reference proteome</keyword>
<sequence>MKKIIVTCFLVISLLLFGQKSCAIESKNSESYTYSSKAESKATIGFSNKNIQKDGGGVKPLLPSSGSSGSSISSKLPSTGESVGIGLMLLGLIFIIIFFSKELQSMIKNKNNKHKERV</sequence>
<evidence type="ECO:0000256" key="1">
    <source>
        <dbReference type="SAM" id="MobiDB-lite"/>
    </source>
</evidence>
<gene>
    <name evidence="4" type="ORF">BHY08_09630</name>
</gene>
<dbReference type="KEGG" id="vte:BHY08_09630"/>
<feature type="signal peptide" evidence="3">
    <location>
        <begin position="1"/>
        <end position="23"/>
    </location>
</feature>
<keyword evidence="2" id="KW-1133">Transmembrane helix</keyword>
<proteinExistence type="predicted"/>
<dbReference type="RefSeq" id="WP_071457654.1">
    <property type="nucleotide sequence ID" value="NZ_CP017267.1"/>
</dbReference>
<organism evidence="4 5">
    <name type="scientific">Vagococcus teuberi</name>
    <dbReference type="NCBI Taxonomy" id="519472"/>
    <lineage>
        <taxon>Bacteria</taxon>
        <taxon>Bacillati</taxon>
        <taxon>Bacillota</taxon>
        <taxon>Bacilli</taxon>
        <taxon>Lactobacillales</taxon>
        <taxon>Enterococcaceae</taxon>
        <taxon>Vagococcus</taxon>
    </lineage>
</organism>
<reference evidence="4 5" key="1">
    <citation type="submission" date="2016-09" db="EMBL/GenBank/DDBJ databases">
        <title>Vagococcus teuberi sp. nov., isolated from the Malian artisanal sour milk fene.</title>
        <authorList>
            <person name="Wullschleger S."/>
            <person name="Seifert C."/>
            <person name="Baumgartner S."/>
            <person name="Lacroix C."/>
            <person name="Bonfoh B."/>
            <person name="Stevens M.J."/>
            <person name="Meile L."/>
        </authorList>
    </citation>
    <scope>NUCLEOTIDE SEQUENCE [LARGE SCALE GENOMIC DNA]</scope>
    <source>
        <strain evidence="4 5">DSM 21459</strain>
    </source>
</reference>
<protein>
    <recommendedName>
        <fullName evidence="6">Gram-positive cocci surface proteins LPxTG domain-containing protein</fullName>
    </recommendedName>
</protein>
<dbReference type="EMBL" id="CP017267">
    <property type="protein sequence ID" value="APB32045.1"/>
    <property type="molecule type" value="Genomic_DNA"/>
</dbReference>
<evidence type="ECO:0000313" key="4">
    <source>
        <dbReference type="EMBL" id="APB32045.1"/>
    </source>
</evidence>
<dbReference type="Proteomes" id="UP000191200">
    <property type="component" value="Chromosome"/>
</dbReference>
<evidence type="ECO:0000256" key="3">
    <source>
        <dbReference type="SAM" id="SignalP"/>
    </source>
</evidence>